<feature type="transmembrane region" description="Helical" evidence="7">
    <location>
        <begin position="173"/>
        <end position="190"/>
    </location>
</feature>
<evidence type="ECO:0000259" key="8">
    <source>
        <dbReference type="Pfam" id="PF20684"/>
    </source>
</evidence>
<keyword evidence="2 7" id="KW-0812">Transmembrane</keyword>
<evidence type="ECO:0000313" key="9">
    <source>
        <dbReference type="EMBL" id="KAK0707806.1"/>
    </source>
</evidence>
<feature type="transmembrane region" description="Helical" evidence="7">
    <location>
        <begin position="88"/>
        <end position="112"/>
    </location>
</feature>
<dbReference type="Pfam" id="PF20684">
    <property type="entry name" value="Fung_rhodopsin"/>
    <property type="match status" value="1"/>
</dbReference>
<keyword evidence="4 7" id="KW-0472">Membrane</keyword>
<dbReference type="InterPro" id="IPR052337">
    <property type="entry name" value="SAT4-like"/>
</dbReference>
<reference evidence="9" key="1">
    <citation type="submission" date="2023-06" db="EMBL/GenBank/DDBJ databases">
        <title>Genome-scale phylogeny and comparative genomics of the fungal order Sordariales.</title>
        <authorList>
            <consortium name="Lawrence Berkeley National Laboratory"/>
            <person name="Hensen N."/>
            <person name="Bonometti L."/>
            <person name="Westerberg I."/>
            <person name="Brannstrom I.O."/>
            <person name="Guillou S."/>
            <person name="Cros-Aarteil S."/>
            <person name="Calhoun S."/>
            <person name="Haridas S."/>
            <person name="Kuo A."/>
            <person name="Mondo S."/>
            <person name="Pangilinan J."/>
            <person name="Riley R."/>
            <person name="Labutti K."/>
            <person name="Andreopoulos B."/>
            <person name="Lipzen A."/>
            <person name="Chen C."/>
            <person name="Yanf M."/>
            <person name="Daum C."/>
            <person name="Ng V."/>
            <person name="Clum A."/>
            <person name="Steindorff A."/>
            <person name="Ohm R."/>
            <person name="Martin F."/>
            <person name="Silar P."/>
            <person name="Natvig D."/>
            <person name="Lalanne C."/>
            <person name="Gautier V."/>
            <person name="Ament-Velasquez S.L."/>
            <person name="Kruys A."/>
            <person name="Hutchinson M.I."/>
            <person name="Powell A.J."/>
            <person name="Barry K."/>
            <person name="Miller A.N."/>
            <person name="Grigoriev I.V."/>
            <person name="Debuchy R."/>
            <person name="Gladieux P."/>
            <person name="Thoren M.H."/>
            <person name="Johannesson H."/>
        </authorList>
    </citation>
    <scope>NUCLEOTIDE SEQUENCE</scope>
    <source>
        <strain evidence="9">SMH4607-1</strain>
    </source>
</reference>
<proteinExistence type="inferred from homology"/>
<comment type="subcellular location">
    <subcellularLocation>
        <location evidence="1">Membrane</location>
        <topology evidence="1">Multi-pass membrane protein</topology>
    </subcellularLocation>
</comment>
<evidence type="ECO:0000256" key="3">
    <source>
        <dbReference type="ARBA" id="ARBA00022989"/>
    </source>
</evidence>
<dbReference type="PANTHER" id="PTHR33048">
    <property type="entry name" value="PTH11-LIKE INTEGRAL MEMBRANE PROTEIN (AFU_ORTHOLOGUE AFUA_5G11245)"/>
    <property type="match status" value="1"/>
</dbReference>
<dbReference type="PANTHER" id="PTHR33048:SF47">
    <property type="entry name" value="INTEGRAL MEMBRANE PROTEIN-RELATED"/>
    <property type="match status" value="1"/>
</dbReference>
<accession>A0AA40A211</accession>
<name>A0AA40A211_9PEZI</name>
<protein>
    <recommendedName>
        <fullName evidence="8">Rhodopsin domain-containing protein</fullName>
    </recommendedName>
</protein>
<evidence type="ECO:0000313" key="10">
    <source>
        <dbReference type="Proteomes" id="UP001172102"/>
    </source>
</evidence>
<feature type="region of interest" description="Disordered" evidence="6">
    <location>
        <begin position="281"/>
        <end position="300"/>
    </location>
</feature>
<dbReference type="GO" id="GO:0016020">
    <property type="term" value="C:membrane"/>
    <property type="evidence" value="ECO:0007669"/>
    <property type="project" value="UniProtKB-SubCell"/>
</dbReference>
<dbReference type="AlphaFoldDB" id="A0AA40A211"/>
<feature type="transmembrane region" description="Helical" evidence="7">
    <location>
        <begin position="12"/>
        <end position="32"/>
    </location>
</feature>
<feature type="transmembrane region" description="Helical" evidence="7">
    <location>
        <begin position="124"/>
        <end position="153"/>
    </location>
</feature>
<evidence type="ECO:0000256" key="1">
    <source>
        <dbReference type="ARBA" id="ARBA00004141"/>
    </source>
</evidence>
<evidence type="ECO:0000256" key="2">
    <source>
        <dbReference type="ARBA" id="ARBA00022692"/>
    </source>
</evidence>
<comment type="caution">
    <text evidence="9">The sequence shown here is derived from an EMBL/GenBank/DDBJ whole genome shotgun (WGS) entry which is preliminary data.</text>
</comment>
<evidence type="ECO:0000256" key="4">
    <source>
        <dbReference type="ARBA" id="ARBA00023136"/>
    </source>
</evidence>
<feature type="transmembrane region" description="Helical" evidence="7">
    <location>
        <begin position="44"/>
        <end position="68"/>
    </location>
</feature>
<feature type="transmembrane region" description="Helical" evidence="7">
    <location>
        <begin position="235"/>
        <end position="259"/>
    </location>
</feature>
<keyword evidence="10" id="KW-1185">Reference proteome</keyword>
<gene>
    <name evidence="9" type="ORF">B0H67DRAFT_686033</name>
</gene>
<dbReference type="EMBL" id="JAUKUA010000006">
    <property type="protein sequence ID" value="KAK0707806.1"/>
    <property type="molecule type" value="Genomic_DNA"/>
</dbReference>
<feature type="transmembrane region" description="Helical" evidence="7">
    <location>
        <begin position="202"/>
        <end position="223"/>
    </location>
</feature>
<evidence type="ECO:0000256" key="7">
    <source>
        <dbReference type="SAM" id="Phobius"/>
    </source>
</evidence>
<sequence>MPFQLEDRIAAPLAWGCVAITLATIFVILRFVSRGYILRVLGPTDWAIATSLIISLLFTVVTVFEINAGYGYHVWEVEPAQLEAFYKMLYFAVILYSLAIVATKVSILLLYLDVFSATAVRKATYAVLAAVAIWGTWTVFSSIFRCWPIYAFWHHEATENMCFPRIKWTVDNGIHITLDFIIFVLPLPVIRSMTLPVRQKLWLYFVFALGFLVCLVTAIRIYYSSRIVFSDSTWQATIAVILSFIELSLSIAIPCIITLKPLVDRVFPRLLARKGPRSHRFNFDGSPRDDESIYPPTISSPTQRLARRDLEMQEVRGK</sequence>
<dbReference type="Proteomes" id="UP001172102">
    <property type="component" value="Unassembled WGS sequence"/>
</dbReference>
<dbReference type="InterPro" id="IPR049326">
    <property type="entry name" value="Rhodopsin_dom_fungi"/>
</dbReference>
<comment type="similarity">
    <text evidence="5">Belongs to the SAT4 family.</text>
</comment>
<evidence type="ECO:0000256" key="5">
    <source>
        <dbReference type="ARBA" id="ARBA00038359"/>
    </source>
</evidence>
<keyword evidence="3 7" id="KW-1133">Transmembrane helix</keyword>
<evidence type="ECO:0000256" key="6">
    <source>
        <dbReference type="SAM" id="MobiDB-lite"/>
    </source>
</evidence>
<feature type="domain" description="Rhodopsin" evidence="8">
    <location>
        <begin position="29"/>
        <end position="264"/>
    </location>
</feature>
<organism evidence="9 10">
    <name type="scientific">Lasiosphaeris hirsuta</name>
    <dbReference type="NCBI Taxonomy" id="260670"/>
    <lineage>
        <taxon>Eukaryota</taxon>
        <taxon>Fungi</taxon>
        <taxon>Dikarya</taxon>
        <taxon>Ascomycota</taxon>
        <taxon>Pezizomycotina</taxon>
        <taxon>Sordariomycetes</taxon>
        <taxon>Sordariomycetidae</taxon>
        <taxon>Sordariales</taxon>
        <taxon>Lasiosphaeriaceae</taxon>
        <taxon>Lasiosphaeris</taxon>
    </lineage>
</organism>